<accession>A0A0E2ZA30</accession>
<dbReference type="HOGENOM" id="CLU_102501_0_0_6"/>
<proteinExistence type="predicted"/>
<evidence type="ECO:0008006" key="3">
    <source>
        <dbReference type="Google" id="ProtNLM"/>
    </source>
</evidence>
<name>A0A0E2ZA30_9GAMM</name>
<dbReference type="OrthoDB" id="9780765at2"/>
<gene>
    <name evidence="1" type="ORF">IB75_02420</name>
</gene>
<comment type="caution">
    <text evidence="1">The sequence shown here is derived from an EMBL/GenBank/DDBJ whole genome shotgun (WGS) entry which is preliminary data.</text>
</comment>
<dbReference type="Proteomes" id="UP000028839">
    <property type="component" value="Unassembled WGS sequence"/>
</dbReference>
<organism evidence="1 2">
    <name type="scientific">Nitrosococcus oceani C-27</name>
    <dbReference type="NCBI Taxonomy" id="314279"/>
    <lineage>
        <taxon>Bacteria</taxon>
        <taxon>Pseudomonadati</taxon>
        <taxon>Pseudomonadota</taxon>
        <taxon>Gammaproteobacteria</taxon>
        <taxon>Chromatiales</taxon>
        <taxon>Chromatiaceae</taxon>
        <taxon>Nitrosococcus</taxon>
    </lineage>
</organism>
<dbReference type="Pfam" id="PF13618">
    <property type="entry name" value="Gluconate_2-dh3"/>
    <property type="match status" value="1"/>
</dbReference>
<dbReference type="InterPro" id="IPR027056">
    <property type="entry name" value="Gluconate_2DH_su3"/>
</dbReference>
<evidence type="ECO:0000313" key="1">
    <source>
        <dbReference type="EMBL" id="KFI20565.1"/>
    </source>
</evidence>
<protein>
    <recommendedName>
        <fullName evidence="3">Gluconate 2-dehydrogenase</fullName>
    </recommendedName>
</protein>
<sequence>MPDRYPGYDVLAKRNTPSWNEPTRRVIAARLATPDEPRFFNAEEWQTLTALCARIVPQPKSRAPVPIAALVDRKMANDERDGYRQANMPKMQEAWQRGLAALDAMAVAKHNQRFHGLVAMDQDTLLKAMQAGKLGGPEWGGMPADTFFSTRVAHDILSAYYSHPASWNEIGFGGPASPRGYVRMYYNRRDPWEAVEAKPGEEAKARKANERVG</sequence>
<dbReference type="AlphaFoldDB" id="A0A0E2ZA30"/>
<evidence type="ECO:0000313" key="2">
    <source>
        <dbReference type="Proteomes" id="UP000028839"/>
    </source>
</evidence>
<reference evidence="1 2" key="1">
    <citation type="submission" date="2014-07" db="EMBL/GenBank/DDBJ databases">
        <title>Comparative analysis of Nitrosococcus oceani genome inventories of strains from Pacific and Atlantic gyres.</title>
        <authorList>
            <person name="Lim C.K."/>
            <person name="Wang L."/>
            <person name="Sayavedra-Soto L.A."/>
            <person name="Klotz M.G."/>
        </authorList>
    </citation>
    <scope>NUCLEOTIDE SEQUENCE [LARGE SCALE GENOMIC DNA]</scope>
    <source>
        <strain evidence="1 2">C-27</strain>
    </source>
</reference>
<dbReference type="EMBL" id="JPGN01000016">
    <property type="protein sequence ID" value="KFI20565.1"/>
    <property type="molecule type" value="Genomic_DNA"/>
</dbReference>